<proteinExistence type="predicted"/>
<gene>
    <name evidence="2" type="ORF">O1R50_16450</name>
</gene>
<keyword evidence="1" id="KW-0812">Transmembrane</keyword>
<evidence type="ECO:0000256" key="1">
    <source>
        <dbReference type="SAM" id="Phobius"/>
    </source>
</evidence>
<organism evidence="2 3">
    <name type="scientific">Glycomyces luteolus</name>
    <dbReference type="NCBI Taxonomy" id="2670330"/>
    <lineage>
        <taxon>Bacteria</taxon>
        <taxon>Bacillati</taxon>
        <taxon>Actinomycetota</taxon>
        <taxon>Actinomycetes</taxon>
        <taxon>Glycomycetales</taxon>
        <taxon>Glycomycetaceae</taxon>
        <taxon>Glycomyces</taxon>
    </lineage>
</organism>
<comment type="caution">
    <text evidence="2">The sequence shown here is derived from an EMBL/GenBank/DDBJ whole genome shotgun (WGS) entry which is preliminary data.</text>
</comment>
<sequence length="135" mass="14988">MILIVGSIFGAIPAVSVIRLGEGSLVNFWMLGLTAVTFGVGAAIGAFGVAHSVTRIDSRGLARRQSNGRFHELKRLRQGQRFVIAKNCLCIQLPDGTIEKTEIARWRLRRKDWDLVEQQYPDADPADARLSDRRG</sequence>
<keyword evidence="3" id="KW-1185">Reference proteome</keyword>
<reference evidence="2" key="1">
    <citation type="submission" date="2022-12" db="EMBL/GenBank/DDBJ databases">
        <title>Gycomyces niveus sp.nov.,a novel actinomycete isolated from soil in Shouguan.</title>
        <authorList>
            <person name="Yang X."/>
        </authorList>
    </citation>
    <scope>NUCLEOTIDE SEQUENCE</scope>
    <source>
        <strain evidence="2">NEAU-A15</strain>
    </source>
</reference>
<evidence type="ECO:0000313" key="3">
    <source>
        <dbReference type="Proteomes" id="UP001146067"/>
    </source>
</evidence>
<accession>A0A9X3PCX8</accession>
<evidence type="ECO:0000313" key="2">
    <source>
        <dbReference type="EMBL" id="MDA1361223.1"/>
    </source>
</evidence>
<keyword evidence="1" id="KW-1133">Transmembrane helix</keyword>
<dbReference type="AlphaFoldDB" id="A0A9X3PCX8"/>
<protein>
    <submittedName>
        <fullName evidence="2">Uncharacterized protein</fullName>
    </submittedName>
</protein>
<feature type="transmembrane region" description="Helical" evidence="1">
    <location>
        <begin position="26"/>
        <end position="50"/>
    </location>
</feature>
<keyword evidence="1" id="KW-0472">Membrane</keyword>
<dbReference type="Proteomes" id="UP001146067">
    <property type="component" value="Unassembled WGS sequence"/>
</dbReference>
<name>A0A9X3PCX8_9ACTN</name>
<dbReference type="RefSeq" id="WP_270111206.1">
    <property type="nucleotide sequence ID" value="NZ_JAPZVP010000013.1"/>
</dbReference>
<dbReference type="EMBL" id="JAPZVP010000013">
    <property type="protein sequence ID" value="MDA1361223.1"/>
    <property type="molecule type" value="Genomic_DNA"/>
</dbReference>